<evidence type="ECO:0000256" key="1">
    <source>
        <dbReference type="ARBA" id="ARBA00005254"/>
    </source>
</evidence>
<dbReference type="EMBL" id="CP017704">
    <property type="protein sequence ID" value="ASS92732.1"/>
    <property type="molecule type" value="Genomic_DNA"/>
</dbReference>
<reference evidence="4 5" key="1">
    <citation type="submission" date="2016-10" db="EMBL/GenBank/DDBJ databases">
        <title>The whole genome sequencing and assembly of Bacillus simplex DSM 1321 strain.</title>
        <authorList>
            <person name="Park M.-K."/>
            <person name="Lee Y.-J."/>
            <person name="Yi H."/>
            <person name="Bahn Y.-S."/>
            <person name="Kim J.F."/>
            <person name="Lee D.-W."/>
        </authorList>
    </citation>
    <scope>NUCLEOTIDE SEQUENCE [LARGE SCALE GENOMIC DNA]</scope>
    <source>
        <strain evidence="4 5">DSM 1321</strain>
    </source>
</reference>
<gene>
    <name evidence="4" type="ORF">BS1321_01300</name>
</gene>
<dbReference type="Proteomes" id="UP000214618">
    <property type="component" value="Chromosome"/>
</dbReference>
<dbReference type="FunFam" id="1.10.12.10:FF:000001">
    <property type="entry name" value="Probable enoyl-CoA hydratase, mitochondrial"/>
    <property type="match status" value="1"/>
</dbReference>
<sequence>MKNKNQVVSWSKQGNIATIIIDNPPVNVLSADVIEQLNLVVDEIESDYNVKVIILTGEGERAFVAGGDIKEFPGWVGKGVEEGKGKSLWLQEPLNKIERLSRPTIAAINGLALGGGCELALSCDIRIAEEQIRIGLPEIKLGLFPGAGGTQRLPRLIGKAKAKEMIFTGEPLNAEEAKQIGLVNHVVPKGGSLEKAMEIAKCICNYSLQSLTFAKHSIDYGYEQALEDGLVIEAENFGHVFQTKDVKEGVEAFINKRAPNFVDQ</sequence>
<organism evidence="4 5">
    <name type="scientific">Peribacillus simplex NBRC 15720 = DSM 1321</name>
    <dbReference type="NCBI Taxonomy" id="1349754"/>
    <lineage>
        <taxon>Bacteria</taxon>
        <taxon>Bacillati</taxon>
        <taxon>Bacillota</taxon>
        <taxon>Bacilli</taxon>
        <taxon>Bacillales</taxon>
        <taxon>Bacillaceae</taxon>
        <taxon>Peribacillus</taxon>
    </lineage>
</organism>
<dbReference type="InterPro" id="IPR018376">
    <property type="entry name" value="Enoyl-CoA_hyd/isom_CS"/>
</dbReference>
<dbReference type="GeneID" id="56471359"/>
<dbReference type="GO" id="GO:0016836">
    <property type="term" value="F:hydro-lyase activity"/>
    <property type="evidence" value="ECO:0007669"/>
    <property type="project" value="UniProtKB-ARBA"/>
</dbReference>
<dbReference type="FunFam" id="3.90.226.10:FF:000009">
    <property type="entry name" value="Carnitinyl-CoA dehydratase"/>
    <property type="match status" value="1"/>
</dbReference>
<evidence type="ECO:0000256" key="3">
    <source>
        <dbReference type="RuleBase" id="RU003707"/>
    </source>
</evidence>
<protein>
    <submittedName>
        <fullName evidence="4">Enoyl-CoA hydratase</fullName>
    </submittedName>
</protein>
<dbReference type="PANTHER" id="PTHR11941:SF54">
    <property type="entry name" value="ENOYL-COA HYDRATASE, MITOCHONDRIAL"/>
    <property type="match status" value="1"/>
</dbReference>
<dbReference type="OrthoDB" id="9775794at2"/>
<dbReference type="InterPro" id="IPR029045">
    <property type="entry name" value="ClpP/crotonase-like_dom_sf"/>
</dbReference>
<evidence type="ECO:0000256" key="2">
    <source>
        <dbReference type="ARBA" id="ARBA00023239"/>
    </source>
</evidence>
<comment type="similarity">
    <text evidence="1 3">Belongs to the enoyl-CoA hydratase/isomerase family.</text>
</comment>
<dbReference type="InterPro" id="IPR014748">
    <property type="entry name" value="Enoyl-CoA_hydra_C"/>
</dbReference>
<dbReference type="SUPFAM" id="SSF52096">
    <property type="entry name" value="ClpP/crotonase"/>
    <property type="match status" value="1"/>
</dbReference>
<dbReference type="Gene3D" id="3.90.226.10">
    <property type="entry name" value="2-enoyl-CoA Hydratase, Chain A, domain 1"/>
    <property type="match status" value="1"/>
</dbReference>
<evidence type="ECO:0000313" key="5">
    <source>
        <dbReference type="Proteomes" id="UP000214618"/>
    </source>
</evidence>
<keyword evidence="2" id="KW-0456">Lyase</keyword>
<dbReference type="PROSITE" id="PS00166">
    <property type="entry name" value="ENOYL_COA_HYDRATASE"/>
    <property type="match status" value="1"/>
</dbReference>
<accession>A0A223EBV7</accession>
<dbReference type="RefSeq" id="WP_063233444.1">
    <property type="nucleotide sequence ID" value="NZ_BCVO01000009.1"/>
</dbReference>
<dbReference type="AlphaFoldDB" id="A0A223EBV7"/>
<name>A0A223EBV7_9BACI</name>
<dbReference type="GO" id="GO:0006635">
    <property type="term" value="P:fatty acid beta-oxidation"/>
    <property type="evidence" value="ECO:0007669"/>
    <property type="project" value="TreeGrafter"/>
</dbReference>
<dbReference type="CDD" id="cd06558">
    <property type="entry name" value="crotonase-like"/>
    <property type="match status" value="1"/>
</dbReference>
<dbReference type="Gene3D" id="1.10.12.10">
    <property type="entry name" value="Lyase 2-enoyl-coa Hydratase, Chain A, domain 2"/>
    <property type="match status" value="1"/>
</dbReference>
<evidence type="ECO:0000313" key="4">
    <source>
        <dbReference type="EMBL" id="ASS92732.1"/>
    </source>
</evidence>
<dbReference type="PANTHER" id="PTHR11941">
    <property type="entry name" value="ENOYL-COA HYDRATASE-RELATED"/>
    <property type="match status" value="1"/>
</dbReference>
<proteinExistence type="inferred from homology"/>
<dbReference type="InterPro" id="IPR001753">
    <property type="entry name" value="Enoyl-CoA_hydra/iso"/>
</dbReference>
<dbReference type="Pfam" id="PF00378">
    <property type="entry name" value="ECH_1"/>
    <property type="match status" value="1"/>
</dbReference>